<accession>A0ABP7RBA9</accession>
<dbReference type="PANTHER" id="PTHR30411">
    <property type="entry name" value="CYTOPLASMIC PROTEIN"/>
    <property type="match status" value="1"/>
</dbReference>
<evidence type="ECO:0000259" key="1">
    <source>
        <dbReference type="Pfam" id="PF04073"/>
    </source>
</evidence>
<dbReference type="RefSeq" id="WP_103044093.1">
    <property type="nucleotide sequence ID" value="NZ_BAABBP010000014.1"/>
</dbReference>
<evidence type="ECO:0000313" key="2">
    <source>
        <dbReference type="EMBL" id="GAA3995180.1"/>
    </source>
</evidence>
<dbReference type="InterPro" id="IPR007214">
    <property type="entry name" value="YbaK/aa-tRNA-synth-assoc-dom"/>
</dbReference>
<dbReference type="InterPro" id="IPR036754">
    <property type="entry name" value="YbaK/aa-tRNA-synt-asso_dom_sf"/>
</dbReference>
<dbReference type="SUPFAM" id="SSF55826">
    <property type="entry name" value="YbaK/ProRS associated domain"/>
    <property type="match status" value="1"/>
</dbReference>
<organism evidence="2 3">
    <name type="scientific">Comamonas faecalis</name>
    <dbReference type="NCBI Taxonomy" id="1387849"/>
    <lineage>
        <taxon>Bacteria</taxon>
        <taxon>Pseudomonadati</taxon>
        <taxon>Pseudomonadota</taxon>
        <taxon>Betaproteobacteria</taxon>
        <taxon>Burkholderiales</taxon>
        <taxon>Comamonadaceae</taxon>
        <taxon>Comamonas</taxon>
    </lineage>
</organism>
<proteinExistence type="predicted"/>
<dbReference type="PANTHER" id="PTHR30411:SF1">
    <property type="entry name" value="CYTOPLASMIC PROTEIN"/>
    <property type="match status" value="1"/>
</dbReference>
<dbReference type="EMBL" id="BAABBP010000014">
    <property type="protein sequence ID" value="GAA3995180.1"/>
    <property type="molecule type" value="Genomic_DNA"/>
</dbReference>
<protein>
    <submittedName>
        <fullName evidence="2">YbaK/EbsC family protein</fullName>
    </submittedName>
</protein>
<gene>
    <name evidence="2" type="ORF">GCM10022279_18450</name>
</gene>
<dbReference type="Proteomes" id="UP001501627">
    <property type="component" value="Unassembled WGS sequence"/>
</dbReference>
<sequence>MTTTTTLPEGMQRVAQSLAAAGHPHAPILLDGSARTAQQAADMLGVQLGQIAKSIIFRRKSDDAAVLVITSGDRRVDEKKVDAIVGKTGRADADFVKAATGFTIGGVSPVAHASAPVTLIDRELLRFDVIWAAAGHPHGVFQLKPQDLERLTGAPLADVVQDGTP</sequence>
<dbReference type="Pfam" id="PF04073">
    <property type="entry name" value="tRNA_edit"/>
    <property type="match status" value="1"/>
</dbReference>
<dbReference type="CDD" id="cd04333">
    <property type="entry name" value="ProX_deacylase"/>
    <property type="match status" value="1"/>
</dbReference>
<comment type="caution">
    <text evidence="2">The sequence shown here is derived from an EMBL/GenBank/DDBJ whole genome shotgun (WGS) entry which is preliminary data.</text>
</comment>
<dbReference type="Gene3D" id="3.90.960.10">
    <property type="entry name" value="YbaK/aminoacyl-tRNA synthetase-associated domain"/>
    <property type="match status" value="1"/>
</dbReference>
<reference evidence="3" key="1">
    <citation type="journal article" date="2019" name="Int. J. Syst. Evol. Microbiol.">
        <title>The Global Catalogue of Microorganisms (GCM) 10K type strain sequencing project: providing services to taxonomists for standard genome sequencing and annotation.</title>
        <authorList>
            <consortium name="The Broad Institute Genomics Platform"/>
            <consortium name="The Broad Institute Genome Sequencing Center for Infectious Disease"/>
            <person name="Wu L."/>
            <person name="Ma J."/>
        </authorList>
    </citation>
    <scope>NUCLEOTIDE SEQUENCE [LARGE SCALE GENOMIC DNA]</scope>
    <source>
        <strain evidence="3">JCM 17561</strain>
    </source>
</reference>
<evidence type="ECO:0000313" key="3">
    <source>
        <dbReference type="Proteomes" id="UP001501627"/>
    </source>
</evidence>
<name>A0ABP7RBA9_9BURK</name>
<feature type="domain" description="YbaK/aminoacyl-tRNA synthetase-associated" evidence="1">
    <location>
        <begin position="33"/>
        <end position="151"/>
    </location>
</feature>
<keyword evidence="3" id="KW-1185">Reference proteome</keyword>